<organism evidence="4 5">
    <name type="scientific">Corynebacterium sanguinis</name>
    <dbReference type="NCBI Taxonomy" id="2594913"/>
    <lineage>
        <taxon>Bacteria</taxon>
        <taxon>Bacillati</taxon>
        <taxon>Actinomycetota</taxon>
        <taxon>Actinomycetes</taxon>
        <taxon>Mycobacteriales</taxon>
        <taxon>Corynebacteriaceae</taxon>
        <taxon>Corynebacterium</taxon>
    </lineage>
</organism>
<keyword evidence="2" id="KW-1133">Transmembrane helix</keyword>
<dbReference type="EMBL" id="RXIR01000003">
    <property type="protein sequence ID" value="TVS29838.1"/>
    <property type="molecule type" value="Genomic_DNA"/>
</dbReference>
<keyword evidence="1" id="KW-0732">Signal</keyword>
<accession>A0A6C1U095</accession>
<dbReference type="AlphaFoldDB" id="A0A6C1U095"/>
<name>A0A6C1U095_9CORY</name>
<evidence type="ECO:0000313" key="5">
    <source>
        <dbReference type="Proteomes" id="UP000336646"/>
    </source>
</evidence>
<dbReference type="InterPro" id="IPR029051">
    <property type="entry name" value="DUF4352"/>
</dbReference>
<dbReference type="OrthoDB" id="4424518at2"/>
<feature type="domain" description="DUF4352" evidence="3">
    <location>
        <begin position="142"/>
        <end position="268"/>
    </location>
</feature>
<keyword evidence="2" id="KW-0812">Transmembrane</keyword>
<protein>
    <submittedName>
        <fullName evidence="4">DUF4352 domain-containing protein</fullName>
    </submittedName>
</protein>
<proteinExistence type="predicted"/>
<evidence type="ECO:0000256" key="1">
    <source>
        <dbReference type="ARBA" id="ARBA00022729"/>
    </source>
</evidence>
<feature type="transmembrane region" description="Helical" evidence="2">
    <location>
        <begin position="48"/>
        <end position="67"/>
    </location>
</feature>
<gene>
    <name evidence="4" type="ORF">EKI59_02655</name>
</gene>
<dbReference type="RefSeq" id="WP_144742183.1">
    <property type="nucleotide sequence ID" value="NZ_JALXLI010000036.1"/>
</dbReference>
<dbReference type="Proteomes" id="UP000336646">
    <property type="component" value="Unassembled WGS sequence"/>
</dbReference>
<sequence length="274" mass="28113">MSTLYTAPVGPAQPVAPVEPPQRNTVGIIALVCAIAGFIFGCIPGAFILGWILLPIGFILGIIGLFMKAKKGTAVAAVIVSIVGTIVSVIVFLFAVGRAFDESFNQDVFVTGPESAVAPVAEGSAAQGGSAAGSTRDNPLPIGATVENEEWSVTLNSVDLDATDAVTAENPVNDQPGPDQTYALANVTITYKGDNPQGSMPMPLIEYVTPDGRSVTSFDTLVVAPDALDTLTSLYSGASVSGNEAFLIPAGTAGEGVLAIQPDLLSKKAFFAVR</sequence>
<feature type="transmembrane region" description="Helical" evidence="2">
    <location>
        <begin position="73"/>
        <end position="96"/>
    </location>
</feature>
<keyword evidence="2" id="KW-0472">Membrane</keyword>
<dbReference type="InterPro" id="IPR029050">
    <property type="entry name" value="Immunoprotect_excell_Ig-like"/>
</dbReference>
<comment type="caution">
    <text evidence="4">The sequence shown here is derived from an EMBL/GenBank/DDBJ whole genome shotgun (WGS) entry which is preliminary data.</text>
</comment>
<evidence type="ECO:0000256" key="2">
    <source>
        <dbReference type="SAM" id="Phobius"/>
    </source>
</evidence>
<evidence type="ECO:0000313" key="4">
    <source>
        <dbReference type="EMBL" id="TVS29838.1"/>
    </source>
</evidence>
<feature type="transmembrane region" description="Helical" evidence="2">
    <location>
        <begin position="25"/>
        <end position="43"/>
    </location>
</feature>
<dbReference type="Pfam" id="PF11611">
    <property type="entry name" value="DUF4352"/>
    <property type="match status" value="1"/>
</dbReference>
<reference evidence="4 5" key="1">
    <citation type="submission" date="2018-12" db="EMBL/GenBank/DDBJ databases">
        <title>Corynebacterium sanguinis sp. nov., a clinically-associated and environmental corynebacterium.</title>
        <authorList>
            <person name="Gonzales-Siles L."/>
            <person name="Jaen-Luchoro D."/>
            <person name="Cardew S."/>
            <person name="Inganas E."/>
            <person name="Ohlen M."/>
            <person name="Jensie-Markopolous S."/>
            <person name="Pinyeiro-Iglesias B."/>
            <person name="Molin K."/>
            <person name="Skovbjerg S."/>
            <person name="Svensson-Stadler L."/>
            <person name="Funke G."/>
            <person name="Moore E.R.B."/>
        </authorList>
    </citation>
    <scope>NUCLEOTIDE SEQUENCE [LARGE SCALE GENOMIC DNA]</scope>
    <source>
        <strain evidence="4 5">58734</strain>
    </source>
</reference>
<evidence type="ECO:0000259" key="3">
    <source>
        <dbReference type="Pfam" id="PF11611"/>
    </source>
</evidence>
<dbReference type="Gene3D" id="2.60.40.1240">
    <property type="match status" value="1"/>
</dbReference>